<protein>
    <submittedName>
        <fullName evidence="2">TerB family tellurite resistance protein</fullName>
    </submittedName>
</protein>
<evidence type="ECO:0000313" key="2">
    <source>
        <dbReference type="EMBL" id="RRH78587.1"/>
    </source>
</evidence>
<dbReference type="RefSeq" id="WP_124963165.1">
    <property type="nucleotide sequence ID" value="NZ_RRAZ01000001.1"/>
</dbReference>
<gene>
    <name evidence="2" type="ORF">EG244_01140</name>
</gene>
<reference evidence="2 3" key="1">
    <citation type="submission" date="2018-11" db="EMBL/GenBank/DDBJ databases">
        <title>Gemmobacter sp. nov., YIM 102744-1 draft genome.</title>
        <authorList>
            <person name="Li G."/>
            <person name="Jiang Y."/>
        </authorList>
    </citation>
    <scope>NUCLEOTIDE SEQUENCE [LARGE SCALE GENOMIC DNA]</scope>
    <source>
        <strain evidence="2 3">YIM 102744-1</strain>
    </source>
</reference>
<evidence type="ECO:0000259" key="1">
    <source>
        <dbReference type="Pfam" id="PF05099"/>
    </source>
</evidence>
<evidence type="ECO:0000313" key="3">
    <source>
        <dbReference type="Proteomes" id="UP000282125"/>
    </source>
</evidence>
<dbReference type="SUPFAM" id="SSF158682">
    <property type="entry name" value="TerB-like"/>
    <property type="match status" value="1"/>
</dbReference>
<dbReference type="OrthoDB" id="5402150at2"/>
<sequence>MVSGFLRRLLAPAPAPVGHKDATLALAALLVRVARSDGDYAAAEKTRIDRVMMAREGLSESGAAALRQEAEVLEAEAPDTVRFTRALKEAVPPEERLGLVEGLWSVVLADGGRDASEDRLMRLVVSLLGVTDVESGIARQRALRAEN</sequence>
<name>A0A3P3DWH3_9RHOB</name>
<feature type="domain" description="Co-chaperone DjlA N-terminal" evidence="1">
    <location>
        <begin position="24"/>
        <end position="139"/>
    </location>
</feature>
<dbReference type="EMBL" id="RRAZ01000001">
    <property type="protein sequence ID" value="RRH78587.1"/>
    <property type="molecule type" value="Genomic_DNA"/>
</dbReference>
<organism evidence="2 3">
    <name type="scientific">Falsigemmobacter faecalis</name>
    <dbReference type="NCBI Taxonomy" id="2488730"/>
    <lineage>
        <taxon>Bacteria</taxon>
        <taxon>Pseudomonadati</taxon>
        <taxon>Pseudomonadota</taxon>
        <taxon>Alphaproteobacteria</taxon>
        <taxon>Rhodobacterales</taxon>
        <taxon>Paracoccaceae</taxon>
        <taxon>Falsigemmobacter</taxon>
    </lineage>
</organism>
<dbReference type="Gene3D" id="1.10.3680.10">
    <property type="entry name" value="TerB-like"/>
    <property type="match status" value="1"/>
</dbReference>
<comment type="caution">
    <text evidence="2">The sequence shown here is derived from an EMBL/GenBank/DDBJ whole genome shotgun (WGS) entry which is preliminary data.</text>
</comment>
<dbReference type="AlphaFoldDB" id="A0A3P3DWH3"/>
<dbReference type="CDD" id="cd07313">
    <property type="entry name" value="terB_like_2"/>
    <property type="match status" value="1"/>
</dbReference>
<accession>A0A3P3DWH3</accession>
<dbReference type="InterPro" id="IPR007791">
    <property type="entry name" value="DjlA_N"/>
</dbReference>
<dbReference type="Pfam" id="PF05099">
    <property type="entry name" value="TerB"/>
    <property type="match status" value="1"/>
</dbReference>
<keyword evidence="3" id="KW-1185">Reference proteome</keyword>
<dbReference type="Proteomes" id="UP000282125">
    <property type="component" value="Unassembled WGS sequence"/>
</dbReference>
<dbReference type="InterPro" id="IPR029024">
    <property type="entry name" value="TerB-like"/>
</dbReference>
<proteinExistence type="predicted"/>